<dbReference type="CDD" id="cd07061">
    <property type="entry name" value="HP_HAP_like"/>
    <property type="match status" value="1"/>
</dbReference>
<evidence type="ECO:0000256" key="2">
    <source>
        <dbReference type="ARBA" id="ARBA00022801"/>
    </source>
</evidence>
<proteinExistence type="inferred from homology"/>
<dbReference type="OrthoDB" id="10257284at2759"/>
<gene>
    <name evidence="4" type="ORF">AYI69_g883</name>
</gene>
<dbReference type="PANTHER" id="PTHR11567">
    <property type="entry name" value="ACID PHOSPHATASE-RELATED"/>
    <property type="match status" value="1"/>
</dbReference>
<comment type="caution">
    <text evidence="4">The sequence shown here is derived from an EMBL/GenBank/DDBJ whole genome shotgun (WGS) entry which is preliminary data.</text>
</comment>
<dbReference type="Pfam" id="PF00328">
    <property type="entry name" value="His_Phos_2"/>
    <property type="match status" value="1"/>
</dbReference>
<dbReference type="EMBL" id="LSSM01000238">
    <property type="protein sequence ID" value="OMJ29606.1"/>
    <property type="molecule type" value="Genomic_DNA"/>
</dbReference>
<keyword evidence="5" id="KW-1185">Reference proteome</keyword>
<dbReference type="SUPFAM" id="SSF53254">
    <property type="entry name" value="Phosphoglycerate mutase-like"/>
    <property type="match status" value="1"/>
</dbReference>
<evidence type="ECO:0000313" key="4">
    <source>
        <dbReference type="EMBL" id="OMJ29606.1"/>
    </source>
</evidence>
<keyword evidence="3" id="KW-0732">Signal</keyword>
<dbReference type="GO" id="GO:0016791">
    <property type="term" value="F:phosphatase activity"/>
    <property type="evidence" value="ECO:0007669"/>
    <property type="project" value="TreeGrafter"/>
</dbReference>
<name>A0A1R1YS47_9FUNG</name>
<sequence length="456" mass="51614">MKVSLSIIFLSIFTEFSASVVMGSSNPGISKKDLQSEISKYGYTYCKANTPNSEKYSPMKDSELQFVQVLMRHGGRAPIFINESDKSLWNVCDKLGYESTARPVYIVNNSNSTLNFDYVVSNTSACLPGELTKIGAKTSMDFGSDIRKIYIDKLKFMNNDIKDQSQLKVRTTFIDRTMETARYFLSGLYPLNNSNKNVKITEFHYPYQNEALFTNSGLYSKMNPLLSQIISTPQYKSFLAKDPEATQKINLMFDNYSPNATDFSTSRVYQNDILQTRVCENLPLPCNKLGQCATQSDVDLQISNIQYEVKFKRRDSVYSHDYERYAAGPLFGQLLSELNSVISTKNKCSQKKQNSKLKMSIYSGHDDTMSNFAAGLMADDFGMLWPSYNANAQIELWKSKSNGKYKIRIIYNGQILNVLSADGGPKPWCDFNGCDFDSYSRYINAMTPNLTAECSK</sequence>
<dbReference type="Gene3D" id="3.40.50.1240">
    <property type="entry name" value="Phosphoglycerate mutase-like"/>
    <property type="match status" value="1"/>
</dbReference>
<comment type="similarity">
    <text evidence="1">Belongs to the histidine acid phosphatase family.</text>
</comment>
<evidence type="ECO:0000256" key="3">
    <source>
        <dbReference type="SAM" id="SignalP"/>
    </source>
</evidence>
<evidence type="ECO:0000256" key="1">
    <source>
        <dbReference type="ARBA" id="ARBA00005375"/>
    </source>
</evidence>
<dbReference type="PANTHER" id="PTHR11567:SF110">
    <property type="entry name" value="2-PHOSPHOXYLOSE PHOSPHATASE 1"/>
    <property type="match status" value="1"/>
</dbReference>
<evidence type="ECO:0000313" key="5">
    <source>
        <dbReference type="Proteomes" id="UP000187429"/>
    </source>
</evidence>
<accession>A0A1R1YS47</accession>
<dbReference type="InterPro" id="IPR029033">
    <property type="entry name" value="His_PPase_superfam"/>
</dbReference>
<organism evidence="4 5">
    <name type="scientific">Smittium culicis</name>
    <dbReference type="NCBI Taxonomy" id="133412"/>
    <lineage>
        <taxon>Eukaryota</taxon>
        <taxon>Fungi</taxon>
        <taxon>Fungi incertae sedis</taxon>
        <taxon>Zoopagomycota</taxon>
        <taxon>Kickxellomycotina</taxon>
        <taxon>Harpellomycetes</taxon>
        <taxon>Harpellales</taxon>
        <taxon>Legeriomycetaceae</taxon>
        <taxon>Smittium</taxon>
    </lineage>
</organism>
<dbReference type="AlphaFoldDB" id="A0A1R1YS47"/>
<dbReference type="Proteomes" id="UP000187429">
    <property type="component" value="Unassembled WGS sequence"/>
</dbReference>
<dbReference type="InterPro" id="IPR000560">
    <property type="entry name" value="His_Pase_clade-2"/>
</dbReference>
<keyword evidence="2" id="KW-0378">Hydrolase</keyword>
<reference evidence="5" key="1">
    <citation type="submission" date="2017-01" db="EMBL/GenBank/DDBJ databases">
        <authorList>
            <person name="Wang Y."/>
            <person name="White M."/>
            <person name="Kvist S."/>
            <person name="Moncalvo J.-M."/>
        </authorList>
    </citation>
    <scope>NUCLEOTIDE SEQUENCE [LARGE SCALE GENOMIC DNA]</scope>
    <source>
        <strain evidence="5">ID-206-W2</strain>
    </source>
</reference>
<dbReference type="InterPro" id="IPR033379">
    <property type="entry name" value="Acid_Pase_AS"/>
</dbReference>
<protein>
    <submittedName>
        <fullName evidence="4">Counting factor 60</fullName>
    </submittedName>
</protein>
<feature type="signal peptide" evidence="3">
    <location>
        <begin position="1"/>
        <end position="18"/>
    </location>
</feature>
<dbReference type="PROSITE" id="PS00616">
    <property type="entry name" value="HIS_ACID_PHOSPHAT_1"/>
    <property type="match status" value="1"/>
</dbReference>
<dbReference type="InterPro" id="IPR050645">
    <property type="entry name" value="Histidine_acid_phosphatase"/>
</dbReference>
<feature type="chain" id="PRO_5012119291" evidence="3">
    <location>
        <begin position="19"/>
        <end position="456"/>
    </location>
</feature>